<keyword evidence="3" id="KW-1185">Reference proteome</keyword>
<feature type="compositionally biased region" description="Basic and acidic residues" evidence="1">
    <location>
        <begin position="201"/>
        <end position="210"/>
    </location>
</feature>
<feature type="compositionally biased region" description="Basic and acidic residues" evidence="1">
    <location>
        <begin position="110"/>
        <end position="148"/>
    </location>
</feature>
<feature type="region of interest" description="Disordered" evidence="1">
    <location>
        <begin position="101"/>
        <end position="210"/>
    </location>
</feature>
<reference evidence="2" key="1">
    <citation type="submission" date="2018-05" db="EMBL/GenBank/DDBJ databases">
        <title>Draft genome of Mucuna pruriens seed.</title>
        <authorList>
            <person name="Nnadi N.E."/>
            <person name="Vos R."/>
            <person name="Hasami M.H."/>
            <person name="Devisetty U.K."/>
            <person name="Aguiy J.C."/>
        </authorList>
    </citation>
    <scope>NUCLEOTIDE SEQUENCE [LARGE SCALE GENOMIC DNA]</scope>
    <source>
        <strain evidence="2">JCA_2017</strain>
    </source>
</reference>
<dbReference type="EMBL" id="QJKJ01006649">
    <property type="protein sequence ID" value="RDX85978.1"/>
    <property type="molecule type" value="Genomic_DNA"/>
</dbReference>
<dbReference type="OrthoDB" id="1431328at2759"/>
<dbReference type="AlphaFoldDB" id="A0A371G5Z1"/>
<organism evidence="2 3">
    <name type="scientific">Mucuna pruriens</name>
    <name type="common">Velvet bean</name>
    <name type="synonym">Dolichos pruriens</name>
    <dbReference type="NCBI Taxonomy" id="157652"/>
    <lineage>
        <taxon>Eukaryota</taxon>
        <taxon>Viridiplantae</taxon>
        <taxon>Streptophyta</taxon>
        <taxon>Embryophyta</taxon>
        <taxon>Tracheophyta</taxon>
        <taxon>Spermatophyta</taxon>
        <taxon>Magnoliopsida</taxon>
        <taxon>eudicotyledons</taxon>
        <taxon>Gunneridae</taxon>
        <taxon>Pentapetalae</taxon>
        <taxon>rosids</taxon>
        <taxon>fabids</taxon>
        <taxon>Fabales</taxon>
        <taxon>Fabaceae</taxon>
        <taxon>Papilionoideae</taxon>
        <taxon>50 kb inversion clade</taxon>
        <taxon>NPAAA clade</taxon>
        <taxon>indigoferoid/millettioid clade</taxon>
        <taxon>Phaseoleae</taxon>
        <taxon>Mucuna</taxon>
    </lineage>
</organism>
<evidence type="ECO:0000313" key="2">
    <source>
        <dbReference type="EMBL" id="RDX85978.1"/>
    </source>
</evidence>
<sequence length="210" mass="23349">MTGPAEEEVQPKLSTPTIVQHDTDEIIELETLHYDKSEGIDKVKPCIDEKKLEGMSTVVEEPDQPDTEDNVSIVKDEQTDHQSEGSSMQSVITNYMTGKGILTSESGTKLGDDVDEQKTEESHWVENYRNRDAGKISAEEAADSKQFTDVEIPNSKIAGVPEDKAPQTSQKAPPIQNEAVDKISHKEIQQGKEVPTPQYEFHAKRDISEV</sequence>
<evidence type="ECO:0000313" key="3">
    <source>
        <dbReference type="Proteomes" id="UP000257109"/>
    </source>
</evidence>
<accession>A0A371G5Z1</accession>
<gene>
    <name evidence="2" type="ORF">CR513_32749</name>
</gene>
<name>A0A371G5Z1_MUCPR</name>
<dbReference type="Proteomes" id="UP000257109">
    <property type="component" value="Unassembled WGS sequence"/>
</dbReference>
<protein>
    <submittedName>
        <fullName evidence="2">Uncharacterized protein</fullName>
    </submittedName>
</protein>
<feature type="non-terminal residue" evidence="2">
    <location>
        <position position="1"/>
    </location>
</feature>
<feature type="compositionally biased region" description="Basic and acidic residues" evidence="1">
    <location>
        <begin position="179"/>
        <end position="190"/>
    </location>
</feature>
<comment type="caution">
    <text evidence="2">The sequence shown here is derived from an EMBL/GenBank/DDBJ whole genome shotgun (WGS) entry which is preliminary data.</text>
</comment>
<proteinExistence type="predicted"/>
<evidence type="ECO:0000256" key="1">
    <source>
        <dbReference type="SAM" id="MobiDB-lite"/>
    </source>
</evidence>